<protein>
    <submittedName>
        <fullName evidence="1">Uncharacterized protein</fullName>
    </submittedName>
</protein>
<organism evidence="1 2">
    <name type="scientific">Stenotrophomonas maltophilia phage vB_SmaM_Ps15</name>
    <dbReference type="NCBI Taxonomy" id="3071007"/>
    <lineage>
        <taxon>Viruses</taxon>
        <taxon>Duplodnaviria</taxon>
        <taxon>Heunggongvirae</taxon>
        <taxon>Uroviricota</taxon>
        <taxon>Caudoviricetes</taxon>
        <taxon>Menderavirus</taxon>
        <taxon>Menderavirus Ps15</taxon>
    </lineage>
</organism>
<evidence type="ECO:0000313" key="1">
    <source>
        <dbReference type="EMBL" id="UMO77211.1"/>
    </source>
</evidence>
<proteinExistence type="predicted"/>
<sequence length="52" mass="6345">MRMYTGVNAKNRTREEDLRWYHGARWTRKVGIALRRAERQEVKRTINKEIEA</sequence>
<reference evidence="1 2" key="1">
    <citation type="submission" date="2021-12" db="EMBL/GenBank/DDBJ databases">
        <title>Characterization of bacteriophage vB_SmaM_Ps15 infective to Stenotrophomonas maltophila clinical ocular isolates.</title>
        <authorList>
            <person name="Damnjanovic D."/>
            <person name="Vazquez-Campos X."/>
            <person name="Elliott L."/>
            <person name="Willcox M."/>
            <person name="Bridge W.J."/>
        </authorList>
    </citation>
    <scope>NUCLEOTIDE SEQUENCE [LARGE SCALE GENOMIC DNA]</scope>
</reference>
<evidence type="ECO:0000313" key="2">
    <source>
        <dbReference type="Proteomes" id="UP000829466"/>
    </source>
</evidence>
<accession>A0AAE9FGJ8</accession>
<gene>
    <name evidence="1" type="ORF">SmaMPs15_000060</name>
</gene>
<name>A0AAE9FGJ8_9CAUD</name>
<dbReference type="Proteomes" id="UP000829466">
    <property type="component" value="Segment"/>
</dbReference>
<keyword evidence="2" id="KW-1185">Reference proteome</keyword>
<dbReference type="EMBL" id="OL702939">
    <property type="protein sequence ID" value="UMO77211.1"/>
    <property type="molecule type" value="Genomic_DNA"/>
</dbReference>